<protein>
    <recommendedName>
        <fullName evidence="2">3-keto-alpha-glucoside-1,2-lyase/3-keto-2-hydroxy-glucal hydratase domain-containing protein</fullName>
    </recommendedName>
</protein>
<feature type="chain" id="PRO_5033879788" description="3-keto-alpha-glucoside-1,2-lyase/3-keto-2-hydroxy-glucal hydratase domain-containing protein" evidence="1">
    <location>
        <begin position="27"/>
        <end position="227"/>
    </location>
</feature>
<dbReference type="RefSeq" id="WP_232056216.1">
    <property type="nucleotide sequence ID" value="NZ_LR593887.1"/>
</dbReference>
<dbReference type="GO" id="GO:0016787">
    <property type="term" value="F:hydrolase activity"/>
    <property type="evidence" value="ECO:0007669"/>
    <property type="project" value="InterPro"/>
</dbReference>
<dbReference type="Proteomes" id="UP000464378">
    <property type="component" value="Chromosome"/>
</dbReference>
<evidence type="ECO:0000313" key="4">
    <source>
        <dbReference type="Proteomes" id="UP000464378"/>
    </source>
</evidence>
<organism evidence="3">
    <name type="scientific">Tuwongella immobilis</name>
    <dbReference type="NCBI Taxonomy" id="692036"/>
    <lineage>
        <taxon>Bacteria</taxon>
        <taxon>Pseudomonadati</taxon>
        <taxon>Planctomycetota</taxon>
        <taxon>Planctomycetia</taxon>
        <taxon>Gemmatales</taxon>
        <taxon>Gemmataceae</taxon>
        <taxon>Tuwongella</taxon>
    </lineage>
</organism>
<evidence type="ECO:0000259" key="2">
    <source>
        <dbReference type="Pfam" id="PF06439"/>
    </source>
</evidence>
<name>A0A6C2YRR3_9BACT</name>
<dbReference type="KEGG" id="tim:GMBLW1_03880"/>
<accession>A0A6C2YRR3</accession>
<dbReference type="InParanoid" id="A0A6C2YRR3"/>
<dbReference type="AlphaFoldDB" id="A0A6C2YRR3"/>
<keyword evidence="1" id="KW-0732">Signal</keyword>
<sequence>MVFRMIRRSLIAGGMACLLLVSPASAQDVKPEAAAASSATLTLEAVPETEWVSLFNGKDMTGWKISKKSDPAMKWEVKDGLLVGSGKAGMLYSEKSFENFHFKVEAKINDKGNSGQYFRCSENPGFLDGYEAQINATHRDPIKTGSLYKFDKTYILNNAPHKPDEFFTQEVIANGNHIQIFVNGKKVTDIVDEKGQFKKGHFAIQQHDPGSIITIRKIEVKELPASK</sequence>
<keyword evidence="4" id="KW-1185">Reference proteome</keyword>
<evidence type="ECO:0000256" key="1">
    <source>
        <dbReference type="SAM" id="SignalP"/>
    </source>
</evidence>
<dbReference type="Gene3D" id="2.60.120.560">
    <property type="entry name" value="Exo-inulinase, domain 1"/>
    <property type="match status" value="1"/>
</dbReference>
<dbReference type="Pfam" id="PF06439">
    <property type="entry name" value="3keto-disac_hyd"/>
    <property type="match status" value="1"/>
</dbReference>
<evidence type="ECO:0000313" key="3">
    <source>
        <dbReference type="EMBL" id="VIP03572.1"/>
    </source>
</evidence>
<feature type="signal peptide" evidence="1">
    <location>
        <begin position="1"/>
        <end position="26"/>
    </location>
</feature>
<dbReference type="InterPro" id="IPR010496">
    <property type="entry name" value="AL/BT2_dom"/>
</dbReference>
<proteinExistence type="predicted"/>
<dbReference type="EMBL" id="LR593887">
    <property type="protein sequence ID" value="VTS04512.1"/>
    <property type="molecule type" value="Genomic_DNA"/>
</dbReference>
<dbReference type="EMBL" id="LR586016">
    <property type="protein sequence ID" value="VIP03572.1"/>
    <property type="molecule type" value="Genomic_DNA"/>
</dbReference>
<gene>
    <name evidence="3" type="ORF">GMBLW1_03880</name>
</gene>
<reference evidence="3" key="1">
    <citation type="submission" date="2019-04" db="EMBL/GenBank/DDBJ databases">
        <authorList>
            <consortium name="Science for Life Laboratories"/>
        </authorList>
    </citation>
    <scope>NUCLEOTIDE SEQUENCE</scope>
    <source>
        <strain evidence="3">MBLW1</strain>
    </source>
</reference>
<feature type="domain" description="3-keto-alpha-glucoside-1,2-lyase/3-keto-2-hydroxy-glucal hydratase" evidence="2">
    <location>
        <begin position="50"/>
        <end position="221"/>
    </location>
</feature>